<dbReference type="SUPFAM" id="SSF48726">
    <property type="entry name" value="Immunoglobulin"/>
    <property type="match status" value="2"/>
</dbReference>
<dbReference type="InterPro" id="IPR013151">
    <property type="entry name" value="Immunoglobulin_dom"/>
</dbReference>
<dbReference type="InterPro" id="IPR003599">
    <property type="entry name" value="Ig_sub"/>
</dbReference>
<gene>
    <name evidence="2" type="ORF">DSTB1V02_LOCUS14139</name>
</gene>
<dbReference type="InterPro" id="IPR007110">
    <property type="entry name" value="Ig-like_dom"/>
</dbReference>
<dbReference type="Pfam" id="PF00047">
    <property type="entry name" value="ig"/>
    <property type="match status" value="1"/>
</dbReference>
<dbReference type="EMBL" id="LR908932">
    <property type="protein sequence ID" value="CAD7254393.1"/>
    <property type="molecule type" value="Genomic_DNA"/>
</dbReference>
<dbReference type="Proteomes" id="UP000677054">
    <property type="component" value="Unassembled WGS sequence"/>
</dbReference>
<sequence>VSWIRKKDLHVLTSGIFVYTSDPRFRMFHAEGSGDWTLEIVNASARDAGTYECQINTEPKKSLTYRLNVARGTGSPATAVGILGPRDLYVKESETVNVTCAIHHADSREHSGSDVRWKKDDQTLLLLTSPDSSSPPSMLVESRDRTSSLLILDAKPQDSGLYSCSLPLHESSSPASSSSTVQLHVIQGENSAAMQREHPSTHASNDSTSRHLSSLFFSLLVFFGCHQ</sequence>
<evidence type="ECO:0000313" key="3">
    <source>
        <dbReference type="Proteomes" id="UP000677054"/>
    </source>
</evidence>
<evidence type="ECO:0000313" key="2">
    <source>
        <dbReference type="EMBL" id="CAD7254393.1"/>
    </source>
</evidence>
<dbReference type="AlphaFoldDB" id="A0A7R9FTB7"/>
<keyword evidence="3" id="KW-1185">Reference proteome</keyword>
<evidence type="ECO:0000259" key="1">
    <source>
        <dbReference type="PROSITE" id="PS50835"/>
    </source>
</evidence>
<dbReference type="InterPro" id="IPR036179">
    <property type="entry name" value="Ig-like_dom_sf"/>
</dbReference>
<dbReference type="Gene3D" id="2.60.40.10">
    <property type="entry name" value="Immunoglobulins"/>
    <property type="match status" value="2"/>
</dbReference>
<proteinExistence type="predicted"/>
<dbReference type="CDD" id="cd00096">
    <property type="entry name" value="Ig"/>
    <property type="match status" value="1"/>
</dbReference>
<dbReference type="EMBL" id="CAJPEV010009414">
    <property type="protein sequence ID" value="CAG0905662.1"/>
    <property type="molecule type" value="Genomic_DNA"/>
</dbReference>
<organism evidence="2">
    <name type="scientific">Darwinula stevensoni</name>
    <dbReference type="NCBI Taxonomy" id="69355"/>
    <lineage>
        <taxon>Eukaryota</taxon>
        <taxon>Metazoa</taxon>
        <taxon>Ecdysozoa</taxon>
        <taxon>Arthropoda</taxon>
        <taxon>Crustacea</taxon>
        <taxon>Oligostraca</taxon>
        <taxon>Ostracoda</taxon>
        <taxon>Podocopa</taxon>
        <taxon>Podocopida</taxon>
        <taxon>Darwinulocopina</taxon>
        <taxon>Darwinuloidea</taxon>
        <taxon>Darwinulidae</taxon>
        <taxon>Darwinula</taxon>
    </lineage>
</organism>
<name>A0A7R9FTB7_9CRUS</name>
<feature type="domain" description="Ig-like" evidence="1">
    <location>
        <begin position="1"/>
        <end position="64"/>
    </location>
</feature>
<dbReference type="PROSITE" id="PS50835">
    <property type="entry name" value="IG_LIKE"/>
    <property type="match status" value="2"/>
</dbReference>
<feature type="non-terminal residue" evidence="2">
    <location>
        <position position="227"/>
    </location>
</feature>
<dbReference type="InterPro" id="IPR037448">
    <property type="entry name" value="Zig-8"/>
</dbReference>
<dbReference type="SMART" id="SM00409">
    <property type="entry name" value="IG"/>
    <property type="match status" value="2"/>
</dbReference>
<dbReference type="GO" id="GO:0032589">
    <property type="term" value="C:neuron projection membrane"/>
    <property type="evidence" value="ECO:0007669"/>
    <property type="project" value="TreeGrafter"/>
</dbReference>
<reference evidence="2" key="1">
    <citation type="submission" date="2020-11" db="EMBL/GenBank/DDBJ databases">
        <authorList>
            <person name="Tran Van P."/>
        </authorList>
    </citation>
    <scope>NUCLEOTIDE SEQUENCE</scope>
</reference>
<dbReference type="GO" id="GO:0050808">
    <property type="term" value="P:synapse organization"/>
    <property type="evidence" value="ECO:0007669"/>
    <property type="project" value="TreeGrafter"/>
</dbReference>
<feature type="domain" description="Ig-like" evidence="1">
    <location>
        <begin position="76"/>
        <end position="182"/>
    </location>
</feature>
<dbReference type="InterPro" id="IPR013783">
    <property type="entry name" value="Ig-like_fold"/>
</dbReference>
<accession>A0A7R9FTB7</accession>
<dbReference type="PANTHER" id="PTHR23279">
    <property type="entry name" value="DEFECTIVE PROBOSCIS EXTENSION RESPONSE DPR -RELATED"/>
    <property type="match status" value="1"/>
</dbReference>
<protein>
    <recommendedName>
        <fullName evidence="1">Ig-like domain-containing protein</fullName>
    </recommendedName>
</protein>
<dbReference type="PANTHER" id="PTHR23279:SF41">
    <property type="entry name" value="DEFECTIVE PROBOSCIS EXTENSION RESPONSE 4-RELATED"/>
    <property type="match status" value="1"/>
</dbReference>
<dbReference type="OrthoDB" id="190835at2759"/>